<dbReference type="PANTHER" id="PTHR43836">
    <property type="entry name" value="CATECHOL O-METHYLTRANSFERASE 1-RELATED"/>
    <property type="match status" value="1"/>
</dbReference>
<feature type="signal peptide" evidence="4">
    <location>
        <begin position="1"/>
        <end position="23"/>
    </location>
</feature>
<dbReference type="InterPro" id="IPR029063">
    <property type="entry name" value="SAM-dependent_MTases_sf"/>
</dbReference>
<keyword evidence="2 5" id="KW-0808">Transferase</keyword>
<dbReference type="PANTHER" id="PTHR43836:SF9">
    <property type="entry name" value="O-METHYLTRANSFERASE"/>
    <property type="match status" value="1"/>
</dbReference>
<dbReference type="Gene3D" id="3.40.50.150">
    <property type="entry name" value="Vaccinia Virus protein VP39"/>
    <property type="match status" value="1"/>
</dbReference>
<gene>
    <name evidence="5" type="ORF">E6C76_08775</name>
</gene>
<accession>A0A4S4AZN4</accession>
<sequence>MIRLARIVIVLFTALIVPTAATAQPAVDTELDRRVQAFLAERQGTWRDLNVPEVDGRTLYELIVANGFRNAVEIGTSTGHSAIWIGWALGRTGGRLTTIEIDPRRHGIAVENFATAGLDHVIDARLANAHDLVPQLEGPIDFVFSDADKDWYTNYFDALWPKIVPGGCFTAHNVSMNQLGIREFLDHVRSVPDAVTTIDTRSRAGLSITCKRQP</sequence>
<dbReference type="SUPFAM" id="SSF53335">
    <property type="entry name" value="S-adenosyl-L-methionine-dependent methyltransferases"/>
    <property type="match status" value="1"/>
</dbReference>
<keyword evidence="6" id="KW-1185">Reference proteome</keyword>
<comment type="caution">
    <text evidence="5">The sequence shown here is derived from an EMBL/GenBank/DDBJ whole genome shotgun (WGS) entry which is preliminary data.</text>
</comment>
<dbReference type="OrthoDB" id="9799672at2"/>
<feature type="chain" id="PRO_5020649212" evidence="4">
    <location>
        <begin position="24"/>
        <end position="214"/>
    </location>
</feature>
<keyword evidence="1 5" id="KW-0489">Methyltransferase</keyword>
<dbReference type="AlphaFoldDB" id="A0A4S4AZN4"/>
<evidence type="ECO:0000313" key="5">
    <source>
        <dbReference type="EMBL" id="THF65649.1"/>
    </source>
</evidence>
<proteinExistence type="predicted"/>
<name>A0A4S4AZN4_9RHOO</name>
<evidence type="ECO:0000313" key="6">
    <source>
        <dbReference type="Proteomes" id="UP000308430"/>
    </source>
</evidence>
<dbReference type="GO" id="GO:0008171">
    <property type="term" value="F:O-methyltransferase activity"/>
    <property type="evidence" value="ECO:0007669"/>
    <property type="project" value="InterPro"/>
</dbReference>
<reference evidence="5 6" key="1">
    <citation type="submission" date="2019-04" db="EMBL/GenBank/DDBJ databases">
        <title>Azoarcus nasutitermitis sp. nov. isolated from termite nest.</title>
        <authorList>
            <person name="Lin S.-Y."/>
            <person name="Hameed A."/>
            <person name="Hsu Y.-H."/>
            <person name="Young C.-C."/>
        </authorList>
    </citation>
    <scope>NUCLEOTIDE SEQUENCE [LARGE SCALE GENOMIC DNA]</scope>
    <source>
        <strain evidence="5 6">CC-YHH838</strain>
    </source>
</reference>
<evidence type="ECO:0000256" key="2">
    <source>
        <dbReference type="ARBA" id="ARBA00022679"/>
    </source>
</evidence>
<evidence type="ECO:0000256" key="3">
    <source>
        <dbReference type="ARBA" id="ARBA00022691"/>
    </source>
</evidence>
<keyword evidence="3" id="KW-0949">S-adenosyl-L-methionine</keyword>
<dbReference type="Proteomes" id="UP000308430">
    <property type="component" value="Unassembled WGS sequence"/>
</dbReference>
<dbReference type="InterPro" id="IPR002935">
    <property type="entry name" value="SAM_O-MeTrfase"/>
</dbReference>
<dbReference type="PROSITE" id="PS51682">
    <property type="entry name" value="SAM_OMT_I"/>
    <property type="match status" value="1"/>
</dbReference>
<dbReference type="EMBL" id="SSOC01000003">
    <property type="protein sequence ID" value="THF65649.1"/>
    <property type="molecule type" value="Genomic_DNA"/>
</dbReference>
<dbReference type="CDD" id="cd02440">
    <property type="entry name" value="AdoMet_MTases"/>
    <property type="match status" value="1"/>
</dbReference>
<dbReference type="GO" id="GO:0032259">
    <property type="term" value="P:methylation"/>
    <property type="evidence" value="ECO:0007669"/>
    <property type="project" value="UniProtKB-KW"/>
</dbReference>
<protein>
    <submittedName>
        <fullName evidence="5">Methyltransferase</fullName>
    </submittedName>
</protein>
<dbReference type="Pfam" id="PF01596">
    <property type="entry name" value="Methyltransf_3"/>
    <property type="match status" value="1"/>
</dbReference>
<organism evidence="5 6">
    <name type="scientific">Pseudothauera nasutitermitis</name>
    <dbReference type="NCBI Taxonomy" id="2565930"/>
    <lineage>
        <taxon>Bacteria</taxon>
        <taxon>Pseudomonadati</taxon>
        <taxon>Pseudomonadota</taxon>
        <taxon>Betaproteobacteria</taxon>
        <taxon>Rhodocyclales</taxon>
        <taxon>Zoogloeaceae</taxon>
        <taxon>Pseudothauera</taxon>
    </lineage>
</organism>
<evidence type="ECO:0000256" key="1">
    <source>
        <dbReference type="ARBA" id="ARBA00022603"/>
    </source>
</evidence>
<dbReference type="RefSeq" id="WP_136347855.1">
    <property type="nucleotide sequence ID" value="NZ_SSOC01000003.1"/>
</dbReference>
<evidence type="ECO:0000256" key="4">
    <source>
        <dbReference type="SAM" id="SignalP"/>
    </source>
</evidence>
<keyword evidence="4" id="KW-0732">Signal</keyword>